<reference evidence="2" key="1">
    <citation type="submission" date="2021-03" db="EMBL/GenBank/DDBJ databases">
        <title>Antimicrobial resistance genes in bacteria isolated from Japanese honey, and their potential for conferring macrolide and lincosamide resistance in the American foulbrood pathogen Paenibacillus larvae.</title>
        <authorList>
            <person name="Okamoto M."/>
            <person name="Kumagai M."/>
            <person name="Kanamori H."/>
            <person name="Takamatsu D."/>
        </authorList>
    </citation>
    <scope>NUCLEOTIDE SEQUENCE</scope>
    <source>
        <strain evidence="2">J2TS6</strain>
    </source>
</reference>
<proteinExistence type="predicted"/>
<protein>
    <submittedName>
        <fullName evidence="2">Uncharacterized protein</fullName>
    </submittedName>
</protein>
<name>A0A920CAU5_9BACL</name>
<evidence type="ECO:0000256" key="1">
    <source>
        <dbReference type="SAM" id="Phobius"/>
    </source>
</evidence>
<organism evidence="2 3">
    <name type="scientific">Paenibacillus albilobatus</name>
    <dbReference type="NCBI Taxonomy" id="2716884"/>
    <lineage>
        <taxon>Bacteria</taxon>
        <taxon>Bacillati</taxon>
        <taxon>Bacillota</taxon>
        <taxon>Bacilli</taxon>
        <taxon>Bacillales</taxon>
        <taxon>Paenibacillaceae</taxon>
        <taxon>Paenibacillus</taxon>
    </lineage>
</organism>
<keyword evidence="1" id="KW-0812">Transmembrane</keyword>
<dbReference type="RefSeq" id="WP_160044775.1">
    <property type="nucleotide sequence ID" value="NZ_BORQ01000002.1"/>
</dbReference>
<evidence type="ECO:0000313" key="2">
    <source>
        <dbReference type="EMBL" id="GIO31288.1"/>
    </source>
</evidence>
<sequence length="77" mass="8615">MIVIQLLGITLLAAAIFAYDYPRLRTGAKKEKIAFAVITAAGWAIALLLMFFPRMPGPTELINYATRPIWNIFYPEG</sequence>
<feature type="transmembrane region" description="Helical" evidence="1">
    <location>
        <begin position="34"/>
        <end position="52"/>
    </location>
</feature>
<dbReference type="Proteomes" id="UP000679779">
    <property type="component" value="Unassembled WGS sequence"/>
</dbReference>
<gene>
    <name evidence="2" type="ORF">J2TS6_24290</name>
</gene>
<comment type="caution">
    <text evidence="2">The sequence shown here is derived from an EMBL/GenBank/DDBJ whole genome shotgun (WGS) entry which is preliminary data.</text>
</comment>
<keyword evidence="3" id="KW-1185">Reference proteome</keyword>
<dbReference type="EMBL" id="BORQ01000002">
    <property type="protein sequence ID" value="GIO31288.1"/>
    <property type="molecule type" value="Genomic_DNA"/>
</dbReference>
<dbReference type="AlphaFoldDB" id="A0A920CAU5"/>
<keyword evidence="1" id="KW-0472">Membrane</keyword>
<evidence type="ECO:0000313" key="3">
    <source>
        <dbReference type="Proteomes" id="UP000679779"/>
    </source>
</evidence>
<keyword evidence="1" id="KW-1133">Transmembrane helix</keyword>
<accession>A0A920CAU5</accession>